<protein>
    <recommendedName>
        <fullName evidence="4">Cell wall proline rich protein</fullName>
    </recommendedName>
</protein>
<evidence type="ECO:0000256" key="1">
    <source>
        <dbReference type="SAM" id="MobiDB-lite"/>
    </source>
</evidence>
<dbReference type="EMBL" id="CAJPDS010000001">
    <property type="protein sequence ID" value="CAF9903420.1"/>
    <property type="molecule type" value="Genomic_DNA"/>
</dbReference>
<proteinExistence type="predicted"/>
<feature type="region of interest" description="Disordered" evidence="1">
    <location>
        <begin position="263"/>
        <end position="296"/>
    </location>
</feature>
<feature type="region of interest" description="Disordered" evidence="1">
    <location>
        <begin position="576"/>
        <end position="609"/>
    </location>
</feature>
<feature type="region of interest" description="Disordered" evidence="1">
    <location>
        <begin position="783"/>
        <end position="826"/>
    </location>
</feature>
<feature type="compositionally biased region" description="Polar residues" evidence="1">
    <location>
        <begin position="150"/>
        <end position="160"/>
    </location>
</feature>
<sequence length="893" mass="96590">MPAATVGSITEQSSDPVSPLPTSTVGTVVAPYMSLSNKETKTQRSKDRTRPQQLSFDTLPAFKFNPSNSSDSASGEYGCPPTRRTPPCSNIPTGHRRNGSELIGGDGRAAMTAPSSASPTKSGFPLELPPTLYNGPPASRRGHAHRRSGAVSSHDLSNVTKPAKEPKGNSLPTTPSDPNDHHRLSPHSDKSFSYHPEVSMSPADDPPTPIPAGDNRAKTFPRPRVGFSDTIEFIPRPLSTISSETSSSLSTIRASHSLTGSISSIISGRTSSPPPVKPSRSLSDPSIEQSLSMIPHTTRVAATPDELEWMEVPEARTDWQQSSDAIAPADISQTNAATSLMDSTKVPVANSTMDDTPSTSKHMSALPCYIEGQPSNMTPNLTTSVLARPRSSPEPKDVSMQNRVKSWAENFLPRKLRMDENFQSTSAAVPVPSHRVSFASVDDLSLEHISFDEDTSCVIRDASLIPPSPRDQHSLHHVGKANAFDEDEISGPVLDLDAAFGLANTSSFVSNSDDIFEGCCSVTRRRMHSSGITGGFSGPGMHYHRRAESAPEMAHFDYHTLGFPRFGSNPKMADVFEEEEEEQEEDDDDDLADDRKHLQPSSLMPQSNNIIGEGEAISSALGVKIVDIGPCNDEHQRQRSSHYKPEIAVDTEQSFVDTDRDDGAIVAFQEENATDFRDALIEIVEADEEPRALAFSNSSHDHVSTPTLSTKPMSARPMSAPMTTSLHSMIPETLSSAMSSPDFSRTSFDVPRLHTASSSITDRMTLNSCRAGEHSVNLRASVDDVPSLSSSSSTAISAQPPRLSTSAHTRSSTERSSSFSAAVSSTCRPAITSKRSSMVSLSRLVGHAHGARSKLHIEERAQVETLERVEKRKGNRIGRLMRFWKVRGKSPSP</sequence>
<dbReference type="AlphaFoldDB" id="A0A8H3ED30"/>
<evidence type="ECO:0000313" key="2">
    <source>
        <dbReference type="EMBL" id="CAF9903420.1"/>
    </source>
</evidence>
<dbReference type="Proteomes" id="UP000664521">
    <property type="component" value="Unassembled WGS sequence"/>
</dbReference>
<feature type="compositionally biased region" description="Polar residues" evidence="1">
    <location>
        <begin position="7"/>
        <end position="26"/>
    </location>
</feature>
<feature type="compositionally biased region" description="Polar residues" evidence="1">
    <location>
        <begin position="599"/>
        <end position="609"/>
    </location>
</feature>
<feature type="compositionally biased region" description="Basic and acidic residues" evidence="1">
    <location>
        <begin position="38"/>
        <end position="50"/>
    </location>
</feature>
<feature type="region of interest" description="Disordered" evidence="1">
    <location>
        <begin position="695"/>
        <end position="720"/>
    </location>
</feature>
<organism evidence="2 3">
    <name type="scientific">Heterodermia speciosa</name>
    <dbReference type="NCBI Taxonomy" id="116794"/>
    <lineage>
        <taxon>Eukaryota</taxon>
        <taxon>Fungi</taxon>
        <taxon>Dikarya</taxon>
        <taxon>Ascomycota</taxon>
        <taxon>Pezizomycotina</taxon>
        <taxon>Lecanoromycetes</taxon>
        <taxon>OSLEUM clade</taxon>
        <taxon>Lecanoromycetidae</taxon>
        <taxon>Caliciales</taxon>
        <taxon>Physciaceae</taxon>
        <taxon>Heterodermia</taxon>
    </lineage>
</organism>
<keyword evidence="3" id="KW-1185">Reference proteome</keyword>
<reference evidence="2" key="1">
    <citation type="submission" date="2021-03" db="EMBL/GenBank/DDBJ databases">
        <authorList>
            <person name="Tagirdzhanova G."/>
        </authorList>
    </citation>
    <scope>NUCLEOTIDE SEQUENCE</scope>
</reference>
<accession>A0A8H3ED30</accession>
<feature type="region of interest" description="Disordered" evidence="1">
    <location>
        <begin position="1"/>
        <end position="224"/>
    </location>
</feature>
<feature type="compositionally biased region" description="Acidic residues" evidence="1">
    <location>
        <begin position="576"/>
        <end position="592"/>
    </location>
</feature>
<evidence type="ECO:0008006" key="4">
    <source>
        <dbReference type="Google" id="ProtNLM"/>
    </source>
</evidence>
<gene>
    <name evidence="2" type="ORF">HETSPECPRED_000262</name>
</gene>
<feature type="compositionally biased region" description="Basic and acidic residues" evidence="1">
    <location>
        <begin position="178"/>
        <end position="192"/>
    </location>
</feature>
<evidence type="ECO:0000313" key="3">
    <source>
        <dbReference type="Proteomes" id="UP000664521"/>
    </source>
</evidence>
<dbReference type="OrthoDB" id="5406427at2759"/>
<comment type="caution">
    <text evidence="2">The sequence shown here is derived from an EMBL/GenBank/DDBJ whole genome shotgun (WGS) entry which is preliminary data.</text>
</comment>
<feature type="compositionally biased region" description="Polar residues" evidence="1">
    <location>
        <begin position="280"/>
        <end position="292"/>
    </location>
</feature>
<feature type="compositionally biased region" description="Low complexity" evidence="1">
    <location>
        <begin position="804"/>
        <end position="826"/>
    </location>
</feature>
<feature type="compositionally biased region" description="Low complexity" evidence="1">
    <location>
        <begin position="109"/>
        <end position="122"/>
    </location>
</feature>
<name>A0A8H3ED30_9LECA</name>
<feature type="compositionally biased region" description="Low complexity" evidence="1">
    <location>
        <begin position="783"/>
        <end position="793"/>
    </location>
</feature>